<dbReference type="EMBL" id="ADFV01192160">
    <property type="status" value="NOT_ANNOTATED_CDS"/>
    <property type="molecule type" value="Genomic_DNA"/>
</dbReference>
<protein>
    <submittedName>
        <fullName evidence="2">Junctophilin 4</fullName>
    </submittedName>
</protein>
<name>A0A2I3H5Q2_NOMLE</name>
<dbReference type="Ensembl" id="ENSNLET00000037911.1">
    <property type="protein sequence ID" value="ENSNLEP00000038850.1"/>
    <property type="gene ID" value="ENSNLEG00000015125.3"/>
</dbReference>
<feature type="compositionally biased region" description="Low complexity" evidence="1">
    <location>
        <begin position="167"/>
        <end position="180"/>
    </location>
</feature>
<evidence type="ECO:0000313" key="2">
    <source>
        <dbReference type="Ensembl" id="ENSNLEP00000038850.1"/>
    </source>
</evidence>
<feature type="compositionally biased region" description="Basic and acidic residues" evidence="1">
    <location>
        <begin position="1"/>
        <end position="20"/>
    </location>
</feature>
<reference evidence="2" key="3">
    <citation type="submission" date="2025-09" db="UniProtKB">
        <authorList>
            <consortium name="Ensembl"/>
        </authorList>
    </citation>
    <scope>IDENTIFICATION</scope>
</reference>
<dbReference type="EMBL" id="ADFV01192161">
    <property type="status" value="NOT_ANNOTATED_CDS"/>
    <property type="molecule type" value="Genomic_DNA"/>
</dbReference>
<feature type="compositionally biased region" description="Acidic residues" evidence="1">
    <location>
        <begin position="71"/>
        <end position="82"/>
    </location>
</feature>
<gene>
    <name evidence="2" type="primary">JPH4</name>
</gene>
<organism evidence="2 3">
    <name type="scientific">Nomascus leucogenys</name>
    <name type="common">Northern white-cheeked gibbon</name>
    <name type="synonym">Hylobates leucogenys</name>
    <dbReference type="NCBI Taxonomy" id="61853"/>
    <lineage>
        <taxon>Eukaryota</taxon>
        <taxon>Metazoa</taxon>
        <taxon>Chordata</taxon>
        <taxon>Craniata</taxon>
        <taxon>Vertebrata</taxon>
        <taxon>Euteleostomi</taxon>
        <taxon>Mammalia</taxon>
        <taxon>Eutheria</taxon>
        <taxon>Euarchontoglires</taxon>
        <taxon>Primates</taxon>
        <taxon>Haplorrhini</taxon>
        <taxon>Catarrhini</taxon>
        <taxon>Hylobatidae</taxon>
        <taxon>Nomascus</taxon>
    </lineage>
</organism>
<reference evidence="2 3" key="1">
    <citation type="submission" date="2012-10" db="EMBL/GenBank/DDBJ databases">
        <authorList>
            <consortium name="Gibbon Genome Sequencing Consortium"/>
        </authorList>
    </citation>
    <scope>NUCLEOTIDE SEQUENCE [LARGE SCALE GENOMIC DNA]</scope>
</reference>
<dbReference type="EMBL" id="ADFV01192158">
    <property type="status" value="NOT_ANNOTATED_CDS"/>
    <property type="molecule type" value="Genomic_DNA"/>
</dbReference>
<feature type="region of interest" description="Disordered" evidence="1">
    <location>
        <begin position="1"/>
        <end position="38"/>
    </location>
</feature>
<evidence type="ECO:0000256" key="1">
    <source>
        <dbReference type="SAM" id="MobiDB-lite"/>
    </source>
</evidence>
<sequence length="267" mass="27964">EREEKTGEASDIRGRTEKQQWGRTDQTPRLPAPKEQGRAADALLKAVAASSVAPLILSYPYPGRRPRQDSEGSDTEPLDEDSPGVYENGLTPSEGSPELPSSPASSRQPWRPPACRSPLPPGGDQGPFSCPKAWPEEWGGPGVQAEELAGYEAEDEAGMQGPGPRDGSPLLGGCSDSSGSLREEEGEDEEPLPPLRAPAGTEPEPIAMLVLRGSSSRGPDAGCLTEELGEPAATERPAQPGAANPLVVGAVALLDLSLAFLFSQLLT</sequence>
<feature type="region of interest" description="Disordered" evidence="1">
    <location>
        <begin position="55"/>
        <end position="241"/>
    </location>
</feature>
<feature type="compositionally biased region" description="Low complexity" evidence="1">
    <location>
        <begin position="92"/>
        <end position="106"/>
    </location>
</feature>
<proteinExistence type="predicted"/>
<evidence type="ECO:0000313" key="3">
    <source>
        <dbReference type="Proteomes" id="UP000001073"/>
    </source>
</evidence>
<accession>A0A2I3H5Q2</accession>
<reference evidence="2" key="2">
    <citation type="submission" date="2025-08" db="UniProtKB">
        <authorList>
            <consortium name="Ensembl"/>
        </authorList>
    </citation>
    <scope>IDENTIFICATION</scope>
</reference>
<dbReference type="Proteomes" id="UP000001073">
    <property type="component" value="Chromosome 22a"/>
</dbReference>
<dbReference type="EMBL" id="ADFV01192159">
    <property type="status" value="NOT_ANNOTATED_CDS"/>
    <property type="molecule type" value="Genomic_DNA"/>
</dbReference>
<dbReference type="AlphaFoldDB" id="A0A2I3H5Q2"/>
<keyword evidence="3" id="KW-1185">Reference proteome</keyword>
<dbReference type="GeneTree" id="ENSGT00940000162272"/>